<keyword evidence="6" id="KW-0966">Cell projection</keyword>
<dbReference type="Pfam" id="PF02049">
    <property type="entry name" value="FliE"/>
    <property type="match status" value="1"/>
</dbReference>
<dbReference type="PANTHER" id="PTHR34653">
    <property type="match status" value="1"/>
</dbReference>
<dbReference type="GO" id="GO:0005198">
    <property type="term" value="F:structural molecule activity"/>
    <property type="evidence" value="ECO:0007669"/>
    <property type="project" value="UniProtKB-UniRule"/>
</dbReference>
<proteinExistence type="inferred from homology"/>
<dbReference type="GO" id="GO:0071973">
    <property type="term" value="P:bacterial-type flagellum-dependent cell motility"/>
    <property type="evidence" value="ECO:0007669"/>
    <property type="project" value="InterPro"/>
</dbReference>
<dbReference type="GO" id="GO:0009425">
    <property type="term" value="C:bacterial-type flagellum basal body"/>
    <property type="evidence" value="ECO:0007669"/>
    <property type="project" value="UniProtKB-SubCell"/>
</dbReference>
<keyword evidence="6" id="KW-0282">Flagellum</keyword>
<dbReference type="HAMAP" id="MF_00724">
    <property type="entry name" value="FliE"/>
    <property type="match status" value="1"/>
</dbReference>
<evidence type="ECO:0000256" key="4">
    <source>
        <dbReference type="ARBA" id="ARBA00023143"/>
    </source>
</evidence>
<keyword evidence="7" id="KW-1185">Reference proteome</keyword>
<accession>A0A432W1V0</accession>
<dbReference type="InterPro" id="IPR001624">
    <property type="entry name" value="FliE"/>
</dbReference>
<dbReference type="GO" id="GO:0003774">
    <property type="term" value="F:cytoskeletal motor activity"/>
    <property type="evidence" value="ECO:0007669"/>
    <property type="project" value="InterPro"/>
</dbReference>
<evidence type="ECO:0000313" key="7">
    <source>
        <dbReference type="Proteomes" id="UP000288395"/>
    </source>
</evidence>
<dbReference type="EMBL" id="PIPJ01000001">
    <property type="protein sequence ID" value="RUO23210.1"/>
    <property type="molecule type" value="Genomic_DNA"/>
</dbReference>
<dbReference type="RefSeq" id="WP_126764749.1">
    <property type="nucleotide sequence ID" value="NZ_PIPJ01000001.1"/>
</dbReference>
<comment type="similarity">
    <text evidence="2 5">Belongs to the FliE family.</text>
</comment>
<evidence type="ECO:0000256" key="5">
    <source>
        <dbReference type="HAMAP-Rule" id="MF_00724"/>
    </source>
</evidence>
<keyword evidence="4 5" id="KW-0975">Bacterial flagellum</keyword>
<name>A0A432W1V0_9GAMM</name>
<evidence type="ECO:0000313" key="6">
    <source>
        <dbReference type="EMBL" id="RUO23210.1"/>
    </source>
</evidence>
<reference evidence="7" key="1">
    <citation type="journal article" date="2018" name="Front. Microbiol.">
        <title>Genome-Based Analysis Reveals the Taxonomy and Diversity of the Family Idiomarinaceae.</title>
        <authorList>
            <person name="Liu Y."/>
            <person name="Lai Q."/>
            <person name="Shao Z."/>
        </authorList>
    </citation>
    <scope>NUCLEOTIDE SEQUENCE [LARGE SCALE GENOMIC DNA]</scope>
    <source>
        <strain evidence="7">GBPy7</strain>
    </source>
</reference>
<dbReference type="Proteomes" id="UP000288395">
    <property type="component" value="Unassembled WGS sequence"/>
</dbReference>
<dbReference type="PRINTS" id="PR01006">
    <property type="entry name" value="FLGHOOKFLIE"/>
</dbReference>
<evidence type="ECO:0000256" key="3">
    <source>
        <dbReference type="ARBA" id="ARBA00018024"/>
    </source>
</evidence>
<keyword evidence="6" id="KW-0969">Cilium</keyword>
<dbReference type="OrthoDB" id="8909229at2"/>
<dbReference type="AlphaFoldDB" id="A0A432W1V0"/>
<sequence>MSVAGIQSALQQMQAVQTQATGQVANPKAVGSSAAVEKGGFANELQASINRINELQQASAAQRTAFQLGDPNVSLNDVMVDSQKAGIAFEMGVQVRNRLVNAYKEVMNMNV</sequence>
<evidence type="ECO:0000256" key="2">
    <source>
        <dbReference type="ARBA" id="ARBA00009272"/>
    </source>
</evidence>
<comment type="caution">
    <text evidence="6">The sequence shown here is derived from an EMBL/GenBank/DDBJ whole genome shotgun (WGS) entry which is preliminary data.</text>
</comment>
<dbReference type="NCBIfam" id="TIGR00205">
    <property type="entry name" value="fliE"/>
    <property type="match status" value="1"/>
</dbReference>
<organism evidence="6 7">
    <name type="scientific">Aliidiomarina iranensis</name>
    <dbReference type="NCBI Taxonomy" id="1434071"/>
    <lineage>
        <taxon>Bacteria</taxon>
        <taxon>Pseudomonadati</taxon>
        <taxon>Pseudomonadota</taxon>
        <taxon>Gammaproteobacteria</taxon>
        <taxon>Alteromonadales</taxon>
        <taxon>Idiomarinaceae</taxon>
        <taxon>Aliidiomarina</taxon>
    </lineage>
</organism>
<evidence type="ECO:0000256" key="1">
    <source>
        <dbReference type="ARBA" id="ARBA00004117"/>
    </source>
</evidence>
<protein>
    <recommendedName>
        <fullName evidence="3 5">Flagellar hook-basal body complex protein FliE</fullName>
    </recommendedName>
</protein>
<dbReference type="PANTHER" id="PTHR34653:SF1">
    <property type="entry name" value="FLAGELLAR HOOK-BASAL BODY COMPLEX PROTEIN FLIE"/>
    <property type="match status" value="1"/>
</dbReference>
<comment type="subcellular location">
    <subcellularLocation>
        <location evidence="1 5">Bacterial flagellum basal body</location>
    </subcellularLocation>
</comment>
<gene>
    <name evidence="5" type="primary">fliE</name>
    <name evidence="6" type="ORF">CWE08_00715</name>
</gene>